<dbReference type="Gene3D" id="1.10.8.60">
    <property type="match status" value="1"/>
</dbReference>
<dbReference type="InterPro" id="IPR009057">
    <property type="entry name" value="Homeodomain-like_sf"/>
</dbReference>
<reference evidence="9 10" key="1">
    <citation type="submission" date="2020-05" db="EMBL/GenBank/DDBJ databases">
        <title>Hymenobacter terrestris sp. nov. and Hymenobacter lapidiphilus sp. nov., isolated from regoliths in Antarctica.</title>
        <authorList>
            <person name="Sedlacek I."/>
            <person name="Pantucek R."/>
            <person name="Zeman M."/>
            <person name="Holochova P."/>
            <person name="Kralova S."/>
            <person name="Stankova E."/>
            <person name="Sedo O."/>
            <person name="Micenkova L."/>
            <person name="Svec P."/>
            <person name="Gupta V."/>
            <person name="Sood U."/>
            <person name="Korpole U.S."/>
            <person name="Lal R."/>
        </authorList>
    </citation>
    <scope>NUCLEOTIDE SEQUENCE [LARGE SCALE GENOMIC DNA]</scope>
    <source>
        <strain evidence="9 10">P5252</strain>
    </source>
</reference>
<keyword evidence="1" id="KW-0547">Nucleotide-binding</keyword>
<dbReference type="PRINTS" id="PR01590">
    <property type="entry name" value="HTHFIS"/>
</dbReference>
<gene>
    <name evidence="9" type="ORF">HW556_14980</name>
</gene>
<evidence type="ECO:0000313" key="9">
    <source>
        <dbReference type="EMBL" id="NVO86189.1"/>
    </source>
</evidence>
<accession>A0ABX2Q905</accession>
<dbReference type="SMART" id="SM00382">
    <property type="entry name" value="AAA"/>
    <property type="match status" value="1"/>
</dbReference>
<dbReference type="EMBL" id="JABKAV010000060">
    <property type="protein sequence ID" value="NVO86189.1"/>
    <property type="molecule type" value="Genomic_DNA"/>
</dbReference>
<dbReference type="PROSITE" id="PS00676">
    <property type="entry name" value="SIGMA54_INTERACT_2"/>
    <property type="match status" value="1"/>
</dbReference>
<dbReference type="InterPro" id="IPR002197">
    <property type="entry name" value="HTH_Fis"/>
</dbReference>
<dbReference type="PANTHER" id="PTHR32071">
    <property type="entry name" value="TRANSCRIPTIONAL REGULATORY PROTEIN"/>
    <property type="match status" value="1"/>
</dbReference>
<dbReference type="Gene3D" id="3.40.50.2300">
    <property type="match status" value="1"/>
</dbReference>
<dbReference type="Gene3D" id="1.10.10.60">
    <property type="entry name" value="Homeodomain-like"/>
    <property type="match status" value="1"/>
</dbReference>
<dbReference type="PANTHER" id="PTHR32071:SF113">
    <property type="entry name" value="ALGINATE BIOSYNTHESIS TRANSCRIPTIONAL REGULATORY PROTEIN ALGB"/>
    <property type="match status" value="1"/>
</dbReference>
<feature type="domain" description="Sigma-54 factor interaction" evidence="7">
    <location>
        <begin position="149"/>
        <end position="378"/>
    </location>
</feature>
<dbReference type="Proteomes" id="UP000626554">
    <property type="component" value="Unassembled WGS sequence"/>
</dbReference>
<evidence type="ECO:0000256" key="1">
    <source>
        <dbReference type="ARBA" id="ARBA00022741"/>
    </source>
</evidence>
<keyword evidence="10" id="KW-1185">Reference proteome</keyword>
<dbReference type="PROSITE" id="PS00688">
    <property type="entry name" value="SIGMA54_INTERACT_3"/>
    <property type="match status" value="1"/>
</dbReference>
<dbReference type="InterPro" id="IPR058031">
    <property type="entry name" value="AAA_lid_NorR"/>
</dbReference>
<dbReference type="SMART" id="SM00448">
    <property type="entry name" value="REC"/>
    <property type="match status" value="1"/>
</dbReference>
<evidence type="ECO:0000259" key="8">
    <source>
        <dbReference type="PROSITE" id="PS50110"/>
    </source>
</evidence>
<dbReference type="InterPro" id="IPR003593">
    <property type="entry name" value="AAA+_ATPase"/>
</dbReference>
<comment type="caution">
    <text evidence="9">The sequence shown here is derived from an EMBL/GenBank/DDBJ whole genome shotgun (WGS) entry which is preliminary data.</text>
</comment>
<feature type="domain" description="Response regulatory" evidence="8">
    <location>
        <begin position="7"/>
        <end position="126"/>
    </location>
</feature>
<dbReference type="SUPFAM" id="SSF52540">
    <property type="entry name" value="P-loop containing nucleoside triphosphate hydrolases"/>
    <property type="match status" value="1"/>
</dbReference>
<keyword evidence="5" id="KW-0804">Transcription</keyword>
<keyword evidence="4" id="KW-0238">DNA-binding</keyword>
<dbReference type="InterPro" id="IPR027417">
    <property type="entry name" value="P-loop_NTPase"/>
</dbReference>
<dbReference type="InterPro" id="IPR011006">
    <property type="entry name" value="CheY-like_superfamily"/>
</dbReference>
<evidence type="ECO:0000256" key="6">
    <source>
        <dbReference type="PROSITE-ProRule" id="PRU00169"/>
    </source>
</evidence>
<dbReference type="PROSITE" id="PS50110">
    <property type="entry name" value="RESPONSE_REGULATORY"/>
    <property type="match status" value="1"/>
</dbReference>
<keyword evidence="2" id="KW-0067">ATP-binding</keyword>
<keyword evidence="6" id="KW-0597">Phosphoprotein</keyword>
<dbReference type="Gene3D" id="3.40.50.300">
    <property type="entry name" value="P-loop containing nucleotide triphosphate hydrolases"/>
    <property type="match status" value="1"/>
</dbReference>
<dbReference type="RefSeq" id="WP_176900927.1">
    <property type="nucleotide sequence ID" value="NZ_JABKAV010000060.1"/>
</dbReference>
<dbReference type="InterPro" id="IPR025944">
    <property type="entry name" value="Sigma_54_int_dom_CS"/>
</dbReference>
<dbReference type="PROSITE" id="PS50045">
    <property type="entry name" value="SIGMA54_INTERACT_4"/>
    <property type="match status" value="1"/>
</dbReference>
<evidence type="ECO:0000256" key="5">
    <source>
        <dbReference type="ARBA" id="ARBA00023163"/>
    </source>
</evidence>
<organism evidence="9 10">
    <name type="scientific">Hymenobacter terrestris</name>
    <dbReference type="NCBI Taxonomy" id="2748310"/>
    <lineage>
        <taxon>Bacteria</taxon>
        <taxon>Pseudomonadati</taxon>
        <taxon>Bacteroidota</taxon>
        <taxon>Cytophagia</taxon>
        <taxon>Cytophagales</taxon>
        <taxon>Hymenobacteraceae</taxon>
        <taxon>Hymenobacter</taxon>
    </lineage>
</organism>
<evidence type="ECO:0000256" key="4">
    <source>
        <dbReference type="ARBA" id="ARBA00023125"/>
    </source>
</evidence>
<keyword evidence="3" id="KW-0805">Transcription regulation</keyword>
<feature type="modified residue" description="4-aspartylphosphate" evidence="6">
    <location>
        <position position="56"/>
    </location>
</feature>
<protein>
    <submittedName>
        <fullName evidence="9">Sigma-54-dependent Fis family transcriptional regulator</fullName>
    </submittedName>
</protein>
<evidence type="ECO:0000259" key="7">
    <source>
        <dbReference type="PROSITE" id="PS50045"/>
    </source>
</evidence>
<dbReference type="Pfam" id="PF00158">
    <property type="entry name" value="Sigma54_activat"/>
    <property type="match status" value="1"/>
</dbReference>
<sequence>MNLKHARILVVDDEPDVLFALRLLLKTEVREVVTEKNPERLLSLLGQQPFDAVLLDMNYRSGQTTGNEGFYWLDRIREHAPTTAVLLLTAYGDVRTAVRALKAGATDFLLKPWHNDQLLQTLAAALQPKTGSKSGSSPKKPADPAATTLLGESAAMQEVRAIIEKVAPTEANVLLLGENGTGKELAAKSLHEQSRRAARPFVAADVAALSEGLFESELFGHTKGAFTDAQASRMGRFEAANGGTLFLDEIGNIGLPQQAKLLTALQNRQVVPVGSNVPVPVDIRLLSATNAPLHALVARGTFRQDLMYRLNTVEITLPPLRERADDVLLLARHFAQVYAARNRQPVPEFSAAALRKLQEHAWPGNVRELQHAVDRAVILGAGPVLLPADFSFRSPESAAASTTAATVAEQPLPLLEVEKNTIQQAIARHQGNLTKAARELGLTRTALYRRLDKHAI</sequence>
<dbReference type="Pfam" id="PF00072">
    <property type="entry name" value="Response_reg"/>
    <property type="match status" value="1"/>
</dbReference>
<name>A0ABX2Q905_9BACT</name>
<dbReference type="Pfam" id="PF02954">
    <property type="entry name" value="HTH_8"/>
    <property type="match status" value="1"/>
</dbReference>
<dbReference type="InterPro" id="IPR001789">
    <property type="entry name" value="Sig_transdc_resp-reg_receiver"/>
</dbReference>
<evidence type="ECO:0000256" key="3">
    <source>
        <dbReference type="ARBA" id="ARBA00023015"/>
    </source>
</evidence>
<dbReference type="InterPro" id="IPR025943">
    <property type="entry name" value="Sigma_54_int_dom_ATP-bd_2"/>
</dbReference>
<dbReference type="Pfam" id="PF25601">
    <property type="entry name" value="AAA_lid_14"/>
    <property type="match status" value="1"/>
</dbReference>
<dbReference type="SUPFAM" id="SSF46689">
    <property type="entry name" value="Homeodomain-like"/>
    <property type="match status" value="1"/>
</dbReference>
<evidence type="ECO:0000256" key="2">
    <source>
        <dbReference type="ARBA" id="ARBA00022840"/>
    </source>
</evidence>
<dbReference type="CDD" id="cd00009">
    <property type="entry name" value="AAA"/>
    <property type="match status" value="1"/>
</dbReference>
<proteinExistence type="predicted"/>
<dbReference type="SUPFAM" id="SSF52172">
    <property type="entry name" value="CheY-like"/>
    <property type="match status" value="1"/>
</dbReference>
<evidence type="ECO:0000313" key="10">
    <source>
        <dbReference type="Proteomes" id="UP000626554"/>
    </source>
</evidence>
<dbReference type="InterPro" id="IPR002078">
    <property type="entry name" value="Sigma_54_int"/>
</dbReference>